<organism evidence="1 2">
    <name type="scientific">Petrolisthes cinctipes</name>
    <name type="common">Flat porcelain crab</name>
    <dbReference type="NCBI Taxonomy" id="88211"/>
    <lineage>
        <taxon>Eukaryota</taxon>
        <taxon>Metazoa</taxon>
        <taxon>Ecdysozoa</taxon>
        <taxon>Arthropoda</taxon>
        <taxon>Crustacea</taxon>
        <taxon>Multicrustacea</taxon>
        <taxon>Malacostraca</taxon>
        <taxon>Eumalacostraca</taxon>
        <taxon>Eucarida</taxon>
        <taxon>Decapoda</taxon>
        <taxon>Pleocyemata</taxon>
        <taxon>Anomura</taxon>
        <taxon>Galatheoidea</taxon>
        <taxon>Porcellanidae</taxon>
        <taxon>Petrolisthes</taxon>
    </lineage>
</organism>
<protein>
    <submittedName>
        <fullName evidence="1">Uncharacterized protein</fullName>
    </submittedName>
</protein>
<dbReference type="AlphaFoldDB" id="A0AAE1C0J9"/>
<evidence type="ECO:0000313" key="1">
    <source>
        <dbReference type="EMBL" id="KAK3858799.1"/>
    </source>
</evidence>
<proteinExistence type="predicted"/>
<reference evidence="1" key="1">
    <citation type="submission" date="2023-10" db="EMBL/GenBank/DDBJ databases">
        <title>Genome assemblies of two species of porcelain crab, Petrolisthes cinctipes and Petrolisthes manimaculis (Anomura: Porcellanidae).</title>
        <authorList>
            <person name="Angst P."/>
        </authorList>
    </citation>
    <scope>NUCLEOTIDE SEQUENCE</scope>
    <source>
        <strain evidence="1">PB745_01</strain>
        <tissue evidence="1">Gill</tissue>
    </source>
</reference>
<comment type="caution">
    <text evidence="1">The sequence shown here is derived from an EMBL/GenBank/DDBJ whole genome shotgun (WGS) entry which is preliminary data.</text>
</comment>
<accession>A0AAE1C0J9</accession>
<dbReference type="EMBL" id="JAWQEG010005211">
    <property type="protein sequence ID" value="KAK3858799.1"/>
    <property type="molecule type" value="Genomic_DNA"/>
</dbReference>
<sequence length="172" mass="18692">MASFVFTSARYDLGPWPEFSTHLVKYKPSTHIFGGLEKSQSVKNCAGNLSDSWSLPVKLSGRHHRQRHRQRGVGSRRYCTVLSVLMNHPERTASPAGLTCPGGRLCICRRKVAEGKVDGLVWVEGRGHSGSDVSGEAASVLGSGAAVERLQPGFGRRPNWHRLNTSTSVAPS</sequence>
<gene>
    <name evidence="1" type="ORF">Pcinc_035037</name>
</gene>
<dbReference type="Proteomes" id="UP001286313">
    <property type="component" value="Unassembled WGS sequence"/>
</dbReference>
<name>A0AAE1C0J9_PETCI</name>
<evidence type="ECO:0000313" key="2">
    <source>
        <dbReference type="Proteomes" id="UP001286313"/>
    </source>
</evidence>
<keyword evidence="2" id="KW-1185">Reference proteome</keyword>